<reference evidence="4" key="1">
    <citation type="submission" date="2020-05" db="EMBL/GenBank/DDBJ databases">
        <authorList>
            <person name="Chiriac C."/>
            <person name="Salcher M."/>
            <person name="Ghai R."/>
            <person name="Kavagutti S V."/>
        </authorList>
    </citation>
    <scope>NUCLEOTIDE SEQUENCE</scope>
</reference>
<dbReference type="InterPro" id="IPR004381">
    <property type="entry name" value="Glycerate_kinase"/>
</dbReference>
<organism evidence="4">
    <name type="scientific">freshwater metagenome</name>
    <dbReference type="NCBI Taxonomy" id="449393"/>
    <lineage>
        <taxon>unclassified sequences</taxon>
        <taxon>metagenomes</taxon>
        <taxon>ecological metagenomes</taxon>
    </lineage>
</organism>
<evidence type="ECO:0000313" key="4">
    <source>
        <dbReference type="EMBL" id="CAB4673590.1"/>
    </source>
</evidence>
<dbReference type="InterPro" id="IPR036129">
    <property type="entry name" value="Glycerate_kinase_sf"/>
</dbReference>
<dbReference type="GO" id="GO:0008887">
    <property type="term" value="F:glycerate kinase activity"/>
    <property type="evidence" value="ECO:0007669"/>
    <property type="project" value="InterPro"/>
</dbReference>
<evidence type="ECO:0000256" key="3">
    <source>
        <dbReference type="ARBA" id="ARBA00022777"/>
    </source>
</evidence>
<protein>
    <submittedName>
        <fullName evidence="4">Unannotated protein</fullName>
    </submittedName>
</protein>
<accession>A0A6J6MH97</accession>
<dbReference type="InterPro" id="IPR018197">
    <property type="entry name" value="Glycerate_kinase_RE-like"/>
</dbReference>
<proteinExistence type="inferred from homology"/>
<dbReference type="InterPro" id="IPR018193">
    <property type="entry name" value="Glyc_kinase_flavodox-like_fold"/>
</dbReference>
<dbReference type="Gene3D" id="3.90.1510.10">
    <property type="entry name" value="Glycerate kinase, domain 2"/>
    <property type="match status" value="1"/>
</dbReference>
<dbReference type="EMBL" id="CAEZXG010000005">
    <property type="protein sequence ID" value="CAB4673590.1"/>
    <property type="molecule type" value="Genomic_DNA"/>
</dbReference>
<dbReference type="Pfam" id="PF02595">
    <property type="entry name" value="Gly_kinase"/>
    <property type="match status" value="1"/>
</dbReference>
<keyword evidence="2" id="KW-0808">Transferase</keyword>
<keyword evidence="3" id="KW-0418">Kinase</keyword>
<sequence length="376" mass="40078">MKKYNPDKPLRVLVLPEKFKGSLSAIEAGRIIAETISATTDKWIVEVQPVADGGDGSLAILLEDNFDEIPLTCQGALGDVDLRKFGMQGKHAFIELAEICGIGLLGQNKLEPFRASTFGLGEAFREAINHGADHVTFSLGGSASIDGGFGFLCALGARGFNNDGHEVSPDLDGLRNLTSIDLQGIIEMYKQVKVTALVDVDNPLCGPNGAAYIYGLQKGLQAGELYQVDLALKNWSQLLSSQTDGETLDTKGLGAAGGVPLALVRVFGSPVISGSDWFIEELDIKNKIRHADLVITTEGKFDAQSTMGKITGKIIKESRDSARDCIVIAGVIENIQLLAQQAGFISMSDLAGGVQASLDDPKGWLTKATALLFERI</sequence>
<dbReference type="PIRSF" id="PIRSF006078">
    <property type="entry name" value="GlxK"/>
    <property type="match status" value="1"/>
</dbReference>
<dbReference type="Gene3D" id="3.40.50.10350">
    <property type="entry name" value="Glycerate kinase, domain 1"/>
    <property type="match status" value="1"/>
</dbReference>
<gene>
    <name evidence="4" type="ORF">UFOPK2359_00174</name>
</gene>
<dbReference type="GO" id="GO:0031388">
    <property type="term" value="P:organic acid phosphorylation"/>
    <property type="evidence" value="ECO:0007669"/>
    <property type="project" value="InterPro"/>
</dbReference>
<name>A0A6J6MH97_9ZZZZ</name>
<comment type="similarity">
    <text evidence="1">Belongs to the glycerate kinase type-1 family.</text>
</comment>
<dbReference type="NCBIfam" id="TIGR00045">
    <property type="entry name" value="glycerate kinase"/>
    <property type="match status" value="1"/>
</dbReference>
<evidence type="ECO:0000256" key="1">
    <source>
        <dbReference type="ARBA" id="ARBA00006284"/>
    </source>
</evidence>
<dbReference type="AlphaFoldDB" id="A0A6J6MH97"/>
<evidence type="ECO:0000256" key="2">
    <source>
        <dbReference type="ARBA" id="ARBA00022679"/>
    </source>
</evidence>
<dbReference type="PANTHER" id="PTHR21599">
    <property type="entry name" value="GLYCERATE KINASE"/>
    <property type="match status" value="1"/>
</dbReference>
<dbReference type="PANTHER" id="PTHR21599:SF0">
    <property type="entry name" value="GLYCERATE KINASE"/>
    <property type="match status" value="1"/>
</dbReference>
<dbReference type="SUPFAM" id="SSF110738">
    <property type="entry name" value="Glycerate kinase I"/>
    <property type="match status" value="1"/>
</dbReference>